<dbReference type="InterPro" id="IPR052929">
    <property type="entry name" value="RNase_H-like_EbsB-rel"/>
</dbReference>
<evidence type="ECO:0000256" key="1">
    <source>
        <dbReference type="SAM" id="MobiDB-lite"/>
    </source>
</evidence>
<protein>
    <submittedName>
        <fullName evidence="3">Cytochrome P450</fullName>
    </submittedName>
</protein>
<dbReference type="Proteomes" id="UP000265520">
    <property type="component" value="Unassembled WGS sequence"/>
</dbReference>
<evidence type="ECO:0000313" key="3">
    <source>
        <dbReference type="EMBL" id="MCI25241.1"/>
    </source>
</evidence>
<organism evidence="3 4">
    <name type="scientific">Trifolium medium</name>
    <dbReference type="NCBI Taxonomy" id="97028"/>
    <lineage>
        <taxon>Eukaryota</taxon>
        <taxon>Viridiplantae</taxon>
        <taxon>Streptophyta</taxon>
        <taxon>Embryophyta</taxon>
        <taxon>Tracheophyta</taxon>
        <taxon>Spermatophyta</taxon>
        <taxon>Magnoliopsida</taxon>
        <taxon>eudicotyledons</taxon>
        <taxon>Gunneridae</taxon>
        <taxon>Pentapetalae</taxon>
        <taxon>rosids</taxon>
        <taxon>fabids</taxon>
        <taxon>Fabales</taxon>
        <taxon>Fabaceae</taxon>
        <taxon>Papilionoideae</taxon>
        <taxon>50 kb inversion clade</taxon>
        <taxon>NPAAA clade</taxon>
        <taxon>Hologalegina</taxon>
        <taxon>IRL clade</taxon>
        <taxon>Trifolieae</taxon>
        <taxon>Trifolium</taxon>
    </lineage>
</organism>
<comment type="caution">
    <text evidence="3">The sequence shown here is derived from an EMBL/GenBank/DDBJ whole genome shotgun (WGS) entry which is preliminary data.</text>
</comment>
<dbReference type="Pfam" id="PF13456">
    <property type="entry name" value="RVT_3"/>
    <property type="match status" value="1"/>
</dbReference>
<dbReference type="AlphaFoldDB" id="A0A392QLE9"/>
<dbReference type="GO" id="GO:0003676">
    <property type="term" value="F:nucleic acid binding"/>
    <property type="evidence" value="ECO:0007669"/>
    <property type="project" value="InterPro"/>
</dbReference>
<dbReference type="PANTHER" id="PTHR47074:SF48">
    <property type="entry name" value="POLYNUCLEOTIDYL TRANSFERASE, RIBONUCLEASE H-LIKE SUPERFAMILY PROTEIN"/>
    <property type="match status" value="1"/>
</dbReference>
<dbReference type="InterPro" id="IPR036397">
    <property type="entry name" value="RNaseH_sf"/>
</dbReference>
<dbReference type="SUPFAM" id="SSF53098">
    <property type="entry name" value="Ribonuclease H-like"/>
    <property type="match status" value="1"/>
</dbReference>
<feature type="non-terminal residue" evidence="3">
    <location>
        <position position="175"/>
    </location>
</feature>
<feature type="domain" description="RNase H type-1" evidence="2">
    <location>
        <begin position="44"/>
        <end position="150"/>
    </location>
</feature>
<dbReference type="GO" id="GO:0004523">
    <property type="term" value="F:RNA-DNA hybrid ribonuclease activity"/>
    <property type="evidence" value="ECO:0007669"/>
    <property type="project" value="InterPro"/>
</dbReference>
<feature type="region of interest" description="Disordered" evidence="1">
    <location>
        <begin position="1"/>
        <end position="26"/>
    </location>
</feature>
<dbReference type="InterPro" id="IPR044730">
    <property type="entry name" value="RNase_H-like_dom_plant"/>
</dbReference>
<sequence>MTPPSNLRSPLTDHSGHNKSWRPPPRGSLKINVDAHLSSDDHWFSGLILRREDGSAVGAATRSHEGTDDAILGESLGLNDVLDWLERDNISEVVIEMDNQIVVNAVKRKASIRKDWGAVVNRCVSFLIANPNSTIAWINRKSNRVAHELAIWTEQEPNSFWPNSFPSCISNHILK</sequence>
<evidence type="ECO:0000313" key="4">
    <source>
        <dbReference type="Proteomes" id="UP000265520"/>
    </source>
</evidence>
<dbReference type="InterPro" id="IPR002156">
    <property type="entry name" value="RNaseH_domain"/>
</dbReference>
<dbReference type="CDD" id="cd06222">
    <property type="entry name" value="RNase_H_like"/>
    <property type="match status" value="1"/>
</dbReference>
<dbReference type="Gene3D" id="3.30.420.10">
    <property type="entry name" value="Ribonuclease H-like superfamily/Ribonuclease H"/>
    <property type="match status" value="1"/>
</dbReference>
<proteinExistence type="predicted"/>
<dbReference type="PANTHER" id="PTHR47074">
    <property type="entry name" value="BNAC02G40300D PROTEIN"/>
    <property type="match status" value="1"/>
</dbReference>
<evidence type="ECO:0000259" key="2">
    <source>
        <dbReference type="Pfam" id="PF13456"/>
    </source>
</evidence>
<dbReference type="EMBL" id="LXQA010146070">
    <property type="protein sequence ID" value="MCI25241.1"/>
    <property type="molecule type" value="Genomic_DNA"/>
</dbReference>
<dbReference type="InterPro" id="IPR012337">
    <property type="entry name" value="RNaseH-like_sf"/>
</dbReference>
<reference evidence="3 4" key="1">
    <citation type="journal article" date="2018" name="Front. Plant Sci.">
        <title>Red Clover (Trifolium pratense) and Zigzag Clover (T. medium) - A Picture of Genomic Similarities and Differences.</title>
        <authorList>
            <person name="Dluhosova J."/>
            <person name="Istvanek J."/>
            <person name="Nedelnik J."/>
            <person name="Repkova J."/>
        </authorList>
    </citation>
    <scope>NUCLEOTIDE SEQUENCE [LARGE SCALE GENOMIC DNA]</scope>
    <source>
        <strain evidence="4">cv. 10/8</strain>
        <tissue evidence="3">Leaf</tissue>
    </source>
</reference>
<name>A0A392QLE9_9FABA</name>
<keyword evidence="4" id="KW-1185">Reference proteome</keyword>
<accession>A0A392QLE9</accession>